<accession>A0A087AM85</accession>
<dbReference type="Proteomes" id="UP000029046">
    <property type="component" value="Unassembled WGS sequence"/>
</dbReference>
<comment type="caution">
    <text evidence="1">The sequence shown here is derived from an EMBL/GenBank/DDBJ whole genome shotgun (WGS) entry which is preliminary data.</text>
</comment>
<dbReference type="eggNOG" id="ENOG5034BPG">
    <property type="taxonomic scope" value="Bacteria"/>
</dbReference>
<evidence type="ECO:0008006" key="3">
    <source>
        <dbReference type="Google" id="ProtNLM"/>
    </source>
</evidence>
<organism evidence="1 2">
    <name type="scientific">Bifidobacterium pullorum subsp. gallinarum</name>
    <dbReference type="NCBI Taxonomy" id="78344"/>
    <lineage>
        <taxon>Bacteria</taxon>
        <taxon>Bacillati</taxon>
        <taxon>Actinomycetota</taxon>
        <taxon>Actinomycetes</taxon>
        <taxon>Bifidobacteriales</taxon>
        <taxon>Bifidobacteriaceae</taxon>
        <taxon>Bifidobacterium</taxon>
    </lineage>
</organism>
<proteinExistence type="predicted"/>
<keyword evidence="2" id="KW-1185">Reference proteome</keyword>
<evidence type="ECO:0000313" key="2">
    <source>
        <dbReference type="Proteomes" id="UP000029046"/>
    </source>
</evidence>
<dbReference type="AlphaFoldDB" id="A0A087AM85"/>
<dbReference type="RefSeq" id="WP_051917199.1">
    <property type="nucleotide sequence ID" value="NZ_JGYX01000007.1"/>
</dbReference>
<protein>
    <recommendedName>
        <fullName evidence="3">BrnT family toxin</fullName>
    </recommendedName>
</protein>
<gene>
    <name evidence="1" type="ORF">BIGA_1553</name>
</gene>
<evidence type="ECO:0000313" key="1">
    <source>
        <dbReference type="EMBL" id="KFI59885.1"/>
    </source>
</evidence>
<name>A0A087AM85_9BIFI</name>
<dbReference type="EMBL" id="JGYX01000007">
    <property type="protein sequence ID" value="KFI59885.1"/>
    <property type="molecule type" value="Genomic_DNA"/>
</dbReference>
<reference evidence="1 2" key="1">
    <citation type="submission" date="2014-03" db="EMBL/GenBank/DDBJ databases">
        <title>Genomics of Bifidobacteria.</title>
        <authorList>
            <person name="Ventura M."/>
            <person name="Milani C."/>
            <person name="Lugli G.A."/>
        </authorList>
    </citation>
    <scope>NUCLEOTIDE SEQUENCE [LARGE SCALE GENOMIC DNA]</scope>
    <source>
        <strain evidence="1 2">LMG 11586</strain>
    </source>
</reference>
<sequence length="93" mass="10729">MSDNPMRPIRVDERVHRRHPDVTEDDVRYAWSHIVRSMRRDGKAEPTQYLAVGVAPDGRLLEMLAIIDAGRGTWHVYHAMTAQRKALRELGLI</sequence>